<keyword evidence="5 9" id="KW-0812">Transmembrane</keyword>
<feature type="domain" description="Cation efflux protein cytoplasmic" evidence="11">
    <location>
        <begin position="240"/>
        <end position="314"/>
    </location>
</feature>
<feature type="transmembrane region" description="Helical" evidence="9">
    <location>
        <begin position="205"/>
        <end position="223"/>
    </location>
</feature>
<keyword evidence="6" id="KW-0862">Zinc</keyword>
<dbReference type="Gene3D" id="1.20.1510.10">
    <property type="entry name" value="Cation efflux protein transmembrane domain"/>
    <property type="match status" value="1"/>
</dbReference>
<dbReference type="PATRIC" id="fig|1137280.3.peg.1624"/>
<dbReference type="GO" id="GO:0016020">
    <property type="term" value="C:membrane"/>
    <property type="evidence" value="ECO:0007669"/>
    <property type="project" value="UniProtKB-SubCell"/>
</dbReference>
<reference evidence="12 13" key="1">
    <citation type="submission" date="2012-12" db="EMBL/GenBank/DDBJ databases">
        <title>Genome assembly of Marinobacter sp. AK21.</title>
        <authorList>
            <person name="Khatri I."/>
            <person name="Kumar R."/>
            <person name="Vaidya B."/>
            <person name="Subramanian S."/>
            <person name="Pinnaka A."/>
        </authorList>
    </citation>
    <scope>NUCLEOTIDE SEQUENCE [LARGE SCALE GENOMIC DNA]</scope>
    <source>
        <strain evidence="12 13">AK21</strain>
    </source>
</reference>
<evidence type="ECO:0000259" key="11">
    <source>
        <dbReference type="Pfam" id="PF16916"/>
    </source>
</evidence>
<keyword evidence="13" id="KW-1185">Reference proteome</keyword>
<evidence type="ECO:0000256" key="9">
    <source>
        <dbReference type="SAM" id="Phobius"/>
    </source>
</evidence>
<evidence type="ECO:0000256" key="2">
    <source>
        <dbReference type="ARBA" id="ARBA00010212"/>
    </source>
</evidence>
<dbReference type="SUPFAM" id="SSF161111">
    <property type="entry name" value="Cation efflux protein transmembrane domain-like"/>
    <property type="match status" value="1"/>
</dbReference>
<keyword evidence="4" id="KW-0408">Iron</keyword>
<keyword evidence="4" id="KW-0410">Iron transport</keyword>
<dbReference type="Pfam" id="PF01545">
    <property type="entry name" value="Cation_efflux"/>
    <property type="match status" value="1"/>
</dbReference>
<keyword evidence="6" id="KW-0406">Ion transport</keyword>
<feature type="domain" description="Cation efflux protein transmembrane" evidence="10">
    <location>
        <begin position="42"/>
        <end position="234"/>
    </location>
</feature>
<keyword evidence="7 9" id="KW-1133">Transmembrane helix</keyword>
<evidence type="ECO:0000256" key="1">
    <source>
        <dbReference type="ARBA" id="ARBA00004141"/>
    </source>
</evidence>
<dbReference type="GO" id="GO:0008324">
    <property type="term" value="F:monoatomic cation transmembrane transporter activity"/>
    <property type="evidence" value="ECO:0007669"/>
    <property type="project" value="InterPro"/>
</dbReference>
<feature type="transmembrane region" description="Helical" evidence="9">
    <location>
        <begin position="141"/>
        <end position="159"/>
    </location>
</feature>
<dbReference type="NCBIfam" id="TIGR01297">
    <property type="entry name" value="CDF"/>
    <property type="match status" value="1"/>
</dbReference>
<comment type="similarity">
    <text evidence="2">Belongs to the cation diffusion facilitator (CDF) transporter (TC 2.A.4) family. FieF subfamily.</text>
</comment>
<sequence>MQQVFNAQSHQHALREADKFKDCAPTDIVGSTPREGVQVTLLGMAIDIGLGGLKVVAGAMSGSHALIADGIHSFSDAMTDVLVIVMMRYSRQPADDDHPYGHERFETLGTVLMGCLLMLIAAGMVWDSLFTLLTDGSQIETGWLAIAAALISIAVKEWLFRYTKSVGEKIKSELIISNAWHSRTDAISSIVVLLAIVGAATGIEWLDLAAAIAVAFAIGKIGLGMMTDNIKELVDTALAPDKRSRLLTLVEGFADVKNVASLRSRRMGNHYLVDCSLVLPGTFTIAQSQQYIATITNQVLNTFPEIREFAVRVEADTPSTTRE</sequence>
<dbReference type="FunFam" id="1.20.1510.10:FF:000006">
    <property type="entry name" value="Divalent cation efflux transporter"/>
    <property type="match status" value="1"/>
</dbReference>
<dbReference type="EMBL" id="ANIE01000005">
    <property type="protein sequence ID" value="KEF31459.1"/>
    <property type="molecule type" value="Genomic_DNA"/>
</dbReference>
<evidence type="ECO:0000313" key="12">
    <source>
        <dbReference type="EMBL" id="KEF31459.1"/>
    </source>
</evidence>
<evidence type="ECO:0000256" key="7">
    <source>
        <dbReference type="ARBA" id="ARBA00022989"/>
    </source>
</evidence>
<dbReference type="InterPro" id="IPR050291">
    <property type="entry name" value="CDF_Transporter"/>
</dbReference>
<keyword evidence="6" id="KW-0864">Zinc transport</keyword>
<evidence type="ECO:0000256" key="3">
    <source>
        <dbReference type="ARBA" id="ARBA00022448"/>
    </source>
</evidence>
<evidence type="ECO:0000313" key="13">
    <source>
        <dbReference type="Proteomes" id="UP000035057"/>
    </source>
</evidence>
<dbReference type="Pfam" id="PF16916">
    <property type="entry name" value="ZT_dimer"/>
    <property type="match status" value="1"/>
</dbReference>
<comment type="caution">
    <text evidence="12">The sequence shown here is derived from an EMBL/GenBank/DDBJ whole genome shotgun (WGS) entry which is preliminary data.</text>
</comment>
<evidence type="ECO:0000256" key="4">
    <source>
        <dbReference type="ARBA" id="ARBA00022496"/>
    </source>
</evidence>
<dbReference type="InterPro" id="IPR027470">
    <property type="entry name" value="Cation_efflux_CTD"/>
</dbReference>
<dbReference type="Gene3D" id="3.30.70.1350">
    <property type="entry name" value="Cation efflux protein, cytoplasmic domain"/>
    <property type="match status" value="1"/>
</dbReference>
<name>A0A072N1A8_9GAMM</name>
<dbReference type="InterPro" id="IPR027469">
    <property type="entry name" value="Cation_efflux_TMD_sf"/>
</dbReference>
<evidence type="ECO:0000256" key="5">
    <source>
        <dbReference type="ARBA" id="ARBA00022692"/>
    </source>
</evidence>
<keyword evidence="3" id="KW-0813">Transport</keyword>
<evidence type="ECO:0000256" key="6">
    <source>
        <dbReference type="ARBA" id="ARBA00022906"/>
    </source>
</evidence>
<gene>
    <name evidence="12" type="ORF">D777_01808</name>
</gene>
<dbReference type="InterPro" id="IPR002524">
    <property type="entry name" value="Cation_efflux"/>
</dbReference>
<dbReference type="RefSeq" id="WP_051669015.1">
    <property type="nucleotide sequence ID" value="NZ_ANIE01000005.1"/>
</dbReference>
<dbReference type="STRING" id="1137280.D777_01808"/>
<evidence type="ECO:0000259" key="10">
    <source>
        <dbReference type="Pfam" id="PF01545"/>
    </source>
</evidence>
<accession>A0A072N1A8</accession>
<dbReference type="InterPro" id="IPR058533">
    <property type="entry name" value="Cation_efflux_TM"/>
</dbReference>
<dbReference type="AlphaFoldDB" id="A0A072N1A8"/>
<dbReference type="PANTHER" id="PTHR43840:SF15">
    <property type="entry name" value="MITOCHONDRIAL METAL TRANSPORTER 1-RELATED"/>
    <property type="match status" value="1"/>
</dbReference>
<feature type="transmembrane region" description="Helical" evidence="9">
    <location>
        <begin position="180"/>
        <end position="199"/>
    </location>
</feature>
<dbReference type="GO" id="GO:0006826">
    <property type="term" value="P:iron ion transport"/>
    <property type="evidence" value="ECO:0007669"/>
    <property type="project" value="UniProtKB-KW"/>
</dbReference>
<comment type="subcellular location">
    <subcellularLocation>
        <location evidence="1">Membrane</location>
        <topology evidence="1">Multi-pass membrane protein</topology>
    </subcellularLocation>
</comment>
<dbReference type="PANTHER" id="PTHR43840">
    <property type="entry name" value="MITOCHONDRIAL METAL TRANSPORTER 1-RELATED"/>
    <property type="match status" value="1"/>
</dbReference>
<feature type="transmembrane region" description="Helical" evidence="9">
    <location>
        <begin position="108"/>
        <end position="129"/>
    </location>
</feature>
<dbReference type="GO" id="GO:0006829">
    <property type="term" value="P:zinc ion transport"/>
    <property type="evidence" value="ECO:0007669"/>
    <property type="project" value="UniProtKB-KW"/>
</dbReference>
<evidence type="ECO:0000256" key="8">
    <source>
        <dbReference type="ARBA" id="ARBA00023136"/>
    </source>
</evidence>
<dbReference type="Proteomes" id="UP000035057">
    <property type="component" value="Unassembled WGS sequence"/>
</dbReference>
<protein>
    <submittedName>
        <fullName evidence="12">Cobalt-zinc-cadmium resistance protein</fullName>
    </submittedName>
</protein>
<keyword evidence="8 9" id="KW-0472">Membrane</keyword>
<organism evidence="12 13">
    <name type="scientific">Marinobacter nitratireducens</name>
    <dbReference type="NCBI Taxonomy" id="1137280"/>
    <lineage>
        <taxon>Bacteria</taxon>
        <taxon>Pseudomonadati</taxon>
        <taxon>Pseudomonadota</taxon>
        <taxon>Gammaproteobacteria</taxon>
        <taxon>Pseudomonadales</taxon>
        <taxon>Marinobacteraceae</taxon>
        <taxon>Marinobacter</taxon>
    </lineage>
</organism>
<dbReference type="OrthoDB" id="9806522at2"/>
<dbReference type="InterPro" id="IPR036837">
    <property type="entry name" value="Cation_efflux_CTD_sf"/>
</dbReference>
<dbReference type="SUPFAM" id="SSF160240">
    <property type="entry name" value="Cation efflux protein cytoplasmic domain-like"/>
    <property type="match status" value="1"/>
</dbReference>
<proteinExistence type="inferred from homology"/>